<dbReference type="STRING" id="3818.A0A445C805"/>
<proteinExistence type="predicted"/>
<accession>A0A445C805</accession>
<reference evidence="1 2" key="1">
    <citation type="submission" date="2019-01" db="EMBL/GenBank/DDBJ databases">
        <title>Sequencing of cultivated peanut Arachis hypogaea provides insights into genome evolution and oil improvement.</title>
        <authorList>
            <person name="Chen X."/>
        </authorList>
    </citation>
    <scope>NUCLEOTIDE SEQUENCE [LARGE SCALE GENOMIC DNA]</scope>
    <source>
        <strain evidence="2">cv. Fuhuasheng</strain>
        <tissue evidence="1">Leaves</tissue>
    </source>
</reference>
<organism evidence="1 2">
    <name type="scientific">Arachis hypogaea</name>
    <name type="common">Peanut</name>
    <dbReference type="NCBI Taxonomy" id="3818"/>
    <lineage>
        <taxon>Eukaryota</taxon>
        <taxon>Viridiplantae</taxon>
        <taxon>Streptophyta</taxon>
        <taxon>Embryophyta</taxon>
        <taxon>Tracheophyta</taxon>
        <taxon>Spermatophyta</taxon>
        <taxon>Magnoliopsida</taxon>
        <taxon>eudicotyledons</taxon>
        <taxon>Gunneridae</taxon>
        <taxon>Pentapetalae</taxon>
        <taxon>rosids</taxon>
        <taxon>fabids</taxon>
        <taxon>Fabales</taxon>
        <taxon>Fabaceae</taxon>
        <taxon>Papilionoideae</taxon>
        <taxon>50 kb inversion clade</taxon>
        <taxon>dalbergioids sensu lato</taxon>
        <taxon>Dalbergieae</taxon>
        <taxon>Pterocarpus clade</taxon>
        <taxon>Arachis</taxon>
    </lineage>
</organism>
<dbReference type="Proteomes" id="UP000289738">
    <property type="component" value="Chromosome A07"/>
</dbReference>
<dbReference type="PANTHER" id="PTHR31973">
    <property type="entry name" value="POLYPROTEIN, PUTATIVE-RELATED"/>
    <property type="match status" value="1"/>
</dbReference>
<name>A0A445C805_ARAHY</name>
<evidence type="ECO:0008006" key="3">
    <source>
        <dbReference type="Google" id="ProtNLM"/>
    </source>
</evidence>
<evidence type="ECO:0000313" key="2">
    <source>
        <dbReference type="Proteomes" id="UP000289738"/>
    </source>
</evidence>
<sequence>MKKARKNIEGSKREHYAELRDYLNQLLLANLISNVHLDTTQMPDSLSLFKRIYISFKSCKKGFVQGCIQFIGLDGTFLKDFYGGQLLTRIGQDVNNQNFSIAYVVVDLDTRDN</sequence>
<dbReference type="AlphaFoldDB" id="A0A445C805"/>
<evidence type="ECO:0000313" key="1">
    <source>
        <dbReference type="EMBL" id="RYR47038.1"/>
    </source>
</evidence>
<gene>
    <name evidence="1" type="ORF">Ahy_A07g032945</name>
</gene>
<protein>
    <recommendedName>
        <fullName evidence="3">MULE transposase domain-containing protein</fullName>
    </recommendedName>
</protein>
<dbReference type="EMBL" id="SDMP01000007">
    <property type="protein sequence ID" value="RYR47038.1"/>
    <property type="molecule type" value="Genomic_DNA"/>
</dbReference>
<dbReference type="PANTHER" id="PTHR31973:SF187">
    <property type="entry name" value="MUTATOR TRANSPOSASE MUDRA PROTEIN"/>
    <property type="match status" value="1"/>
</dbReference>
<comment type="caution">
    <text evidence="1">The sequence shown here is derived from an EMBL/GenBank/DDBJ whole genome shotgun (WGS) entry which is preliminary data.</text>
</comment>
<keyword evidence="2" id="KW-1185">Reference proteome</keyword>